<organism evidence="1 2">
    <name type="scientific">Hypsizygus marmoreus</name>
    <name type="common">White beech mushroom</name>
    <name type="synonym">Agaricus marmoreus</name>
    <dbReference type="NCBI Taxonomy" id="39966"/>
    <lineage>
        <taxon>Eukaryota</taxon>
        <taxon>Fungi</taxon>
        <taxon>Dikarya</taxon>
        <taxon>Basidiomycota</taxon>
        <taxon>Agaricomycotina</taxon>
        <taxon>Agaricomycetes</taxon>
        <taxon>Agaricomycetidae</taxon>
        <taxon>Agaricales</taxon>
        <taxon>Tricholomatineae</taxon>
        <taxon>Lyophyllaceae</taxon>
        <taxon>Hypsizygus</taxon>
    </lineage>
</organism>
<dbReference type="InParanoid" id="A0A369J1S8"/>
<evidence type="ECO:0000313" key="1">
    <source>
        <dbReference type="EMBL" id="RDB15352.1"/>
    </source>
</evidence>
<accession>A0A369J1S8</accession>
<dbReference type="EMBL" id="LUEZ02000181">
    <property type="protein sequence ID" value="RDB15352.1"/>
    <property type="molecule type" value="Genomic_DNA"/>
</dbReference>
<comment type="caution">
    <text evidence="1">The sequence shown here is derived from an EMBL/GenBank/DDBJ whole genome shotgun (WGS) entry which is preliminary data.</text>
</comment>
<dbReference type="AlphaFoldDB" id="A0A369J1S8"/>
<name>A0A369J1S8_HYPMA</name>
<sequence>MQSSTPPPRTEFLRNSNTPNAEADTVIYGMATVTTTVLVPSEALAHAKSCLPALEVIFKSAVPKDSGFTIQPGFVNDGSYNLQLETIGKGYYSEQPAWQFVMTLFLDKVVELGDLESWPRLFEINLTDDNGESLQKISTKGTVLFKYDSPNATARIEHFVTSTKTTHTPTTFCPTDWRLELPSRETYVLVHVLVGTDAGTSFVPPNTTPWSLSGVDLTETIRPSLTLRLAGRVFSRLRGLSTPQNRTGWPMSLNVFSHPPEAGKFVTESVLYQRNLFNPPNLLWKYPILVKLSGNGFPPICLLGSVSNPAVGDY</sequence>
<proteinExistence type="predicted"/>
<dbReference type="Proteomes" id="UP000076154">
    <property type="component" value="Unassembled WGS sequence"/>
</dbReference>
<evidence type="ECO:0000313" key="2">
    <source>
        <dbReference type="Proteomes" id="UP000076154"/>
    </source>
</evidence>
<reference evidence="1" key="1">
    <citation type="submission" date="2018-04" db="EMBL/GenBank/DDBJ databases">
        <title>Whole genome sequencing of Hypsizygus marmoreus.</title>
        <authorList>
            <person name="Choi I.-G."/>
            <person name="Min B."/>
            <person name="Kim J.-G."/>
            <person name="Kim S."/>
            <person name="Oh Y.-L."/>
            <person name="Kong W.-S."/>
            <person name="Park H."/>
            <person name="Jeong J."/>
            <person name="Song E.-S."/>
        </authorList>
    </citation>
    <scope>NUCLEOTIDE SEQUENCE [LARGE SCALE GENOMIC DNA]</scope>
    <source>
        <strain evidence="1">51987-8</strain>
    </source>
</reference>
<protein>
    <submittedName>
        <fullName evidence="1">Uncharacterized protein</fullName>
    </submittedName>
</protein>
<gene>
    <name evidence="1" type="ORF">Hypma_004677</name>
</gene>
<keyword evidence="2" id="KW-1185">Reference proteome</keyword>